<dbReference type="RefSeq" id="WP_252585614.1">
    <property type="nucleotide sequence ID" value="NZ_JAMWYS010000003.1"/>
</dbReference>
<evidence type="ECO:0000313" key="3">
    <source>
        <dbReference type="Proteomes" id="UP001155182"/>
    </source>
</evidence>
<evidence type="ECO:0000313" key="2">
    <source>
        <dbReference type="EMBL" id="MCO4291394.1"/>
    </source>
</evidence>
<dbReference type="Proteomes" id="UP001155182">
    <property type="component" value="Unassembled WGS sequence"/>
</dbReference>
<organism evidence="2 3">
    <name type="scientific">Solitalea agri</name>
    <dbReference type="NCBI Taxonomy" id="2953739"/>
    <lineage>
        <taxon>Bacteria</taxon>
        <taxon>Pseudomonadati</taxon>
        <taxon>Bacteroidota</taxon>
        <taxon>Sphingobacteriia</taxon>
        <taxon>Sphingobacteriales</taxon>
        <taxon>Sphingobacteriaceae</taxon>
        <taxon>Solitalea</taxon>
    </lineage>
</organism>
<feature type="transmembrane region" description="Helical" evidence="1">
    <location>
        <begin position="90"/>
        <end position="109"/>
    </location>
</feature>
<keyword evidence="1" id="KW-0472">Membrane</keyword>
<dbReference type="EMBL" id="JAMWYS010000003">
    <property type="protein sequence ID" value="MCO4291394.1"/>
    <property type="molecule type" value="Genomic_DNA"/>
</dbReference>
<sequence>MDLNFTDQVNYLAVIVASVLYFFLGAMWYSPMLFGNKWMAALGKTKEDLIRHSIGITYILTFVGIFLAVLTLSFIFHALHISNGIEGLKVGLLLTLAFGGTTSLINSLFADRPQALFYINLGYHAVGLSLSGFIIGIWQ</sequence>
<name>A0A9X2EZQ3_9SPHI</name>
<keyword evidence="1" id="KW-1133">Transmembrane helix</keyword>
<accession>A0A9X2EZQ3</accession>
<evidence type="ECO:0000256" key="1">
    <source>
        <dbReference type="SAM" id="Phobius"/>
    </source>
</evidence>
<feature type="transmembrane region" description="Helical" evidence="1">
    <location>
        <begin position="116"/>
        <end position="138"/>
    </location>
</feature>
<reference evidence="2" key="1">
    <citation type="submission" date="2022-06" db="EMBL/GenBank/DDBJ databases">
        <title>Solitalea sp. MAHUQ-68 isolated from rhizospheric soil.</title>
        <authorList>
            <person name="Huq M.A."/>
        </authorList>
    </citation>
    <scope>NUCLEOTIDE SEQUENCE</scope>
    <source>
        <strain evidence="2">MAHUQ-68</strain>
    </source>
</reference>
<dbReference type="Pfam" id="PF08570">
    <property type="entry name" value="DUF1761"/>
    <property type="match status" value="1"/>
</dbReference>
<keyword evidence="3" id="KW-1185">Reference proteome</keyword>
<dbReference type="InterPro" id="IPR013879">
    <property type="entry name" value="DUF1761"/>
</dbReference>
<keyword evidence="1" id="KW-0812">Transmembrane</keyword>
<gene>
    <name evidence="2" type="ORF">NF867_00780</name>
</gene>
<protein>
    <submittedName>
        <fullName evidence="2">DUF1761 domain-containing protein</fullName>
    </submittedName>
</protein>
<feature type="transmembrane region" description="Helical" evidence="1">
    <location>
        <begin position="12"/>
        <end position="34"/>
    </location>
</feature>
<dbReference type="AlphaFoldDB" id="A0A9X2EZQ3"/>
<proteinExistence type="predicted"/>
<feature type="transmembrane region" description="Helical" evidence="1">
    <location>
        <begin position="55"/>
        <end position="78"/>
    </location>
</feature>
<comment type="caution">
    <text evidence="2">The sequence shown here is derived from an EMBL/GenBank/DDBJ whole genome shotgun (WGS) entry which is preliminary data.</text>
</comment>